<evidence type="ECO:0000256" key="7">
    <source>
        <dbReference type="SAM" id="Phobius"/>
    </source>
</evidence>
<feature type="compositionally biased region" description="Polar residues" evidence="6">
    <location>
        <begin position="459"/>
        <end position="470"/>
    </location>
</feature>
<evidence type="ECO:0000256" key="8">
    <source>
        <dbReference type="SAM" id="SignalP"/>
    </source>
</evidence>
<feature type="chain" id="PRO_5045875324" evidence="8">
    <location>
        <begin position="31"/>
        <end position="507"/>
    </location>
</feature>
<comment type="caution">
    <text evidence="10">The sequence shown here is derived from an EMBL/GenBank/DDBJ whole genome shotgun (WGS) entry which is preliminary data.</text>
</comment>
<feature type="transmembrane region" description="Helical" evidence="7">
    <location>
        <begin position="482"/>
        <end position="502"/>
    </location>
</feature>
<keyword evidence="7" id="KW-0472">Membrane</keyword>
<feature type="signal peptide" evidence="8">
    <location>
        <begin position="1"/>
        <end position="30"/>
    </location>
</feature>
<dbReference type="InterPro" id="IPR008456">
    <property type="entry name" value="Collagen-bd_dom"/>
</dbReference>
<dbReference type="EMBL" id="QFAY01000003">
    <property type="protein sequence ID" value="MBP2620110.1"/>
    <property type="molecule type" value="Genomic_DNA"/>
</dbReference>
<evidence type="ECO:0000256" key="3">
    <source>
        <dbReference type="ARBA" id="ARBA00022525"/>
    </source>
</evidence>
<keyword evidence="4 8" id="KW-0732">Signal</keyword>
<dbReference type="PROSITE" id="PS50847">
    <property type="entry name" value="GRAM_POS_ANCHORING"/>
    <property type="match status" value="1"/>
</dbReference>
<evidence type="ECO:0000256" key="5">
    <source>
        <dbReference type="ARBA" id="ARBA00023088"/>
    </source>
</evidence>
<comment type="subcellular location">
    <subcellularLocation>
        <location evidence="1">Secreted</location>
        <location evidence="1">Cell wall</location>
        <topology evidence="1">Peptidoglycan-anchor</topology>
    </subcellularLocation>
</comment>
<keyword evidence="10" id="KW-0176">Collagen</keyword>
<feature type="domain" description="Gram-positive cocci surface proteins LPxTG" evidence="9">
    <location>
        <begin position="474"/>
        <end position="507"/>
    </location>
</feature>
<dbReference type="Pfam" id="PF17961">
    <property type="entry name" value="Big_8"/>
    <property type="match status" value="1"/>
</dbReference>
<dbReference type="Pfam" id="PF05737">
    <property type="entry name" value="Collagen_bind"/>
    <property type="match status" value="1"/>
</dbReference>
<evidence type="ECO:0000313" key="10">
    <source>
        <dbReference type="EMBL" id="MBP2620110.1"/>
    </source>
</evidence>
<dbReference type="Pfam" id="PF12892">
    <property type="entry name" value="FctA"/>
    <property type="match status" value="1"/>
</dbReference>
<dbReference type="RefSeq" id="WP_128836866.1">
    <property type="nucleotide sequence ID" value="NZ_QFAY01000003.1"/>
</dbReference>
<reference evidence="10 11" key="1">
    <citation type="submission" date="2018-05" db="EMBL/GenBank/DDBJ databases">
        <title>Draft genome sequence of Streptococcus panodentis CCUG 70867T.</title>
        <authorList>
            <person name="Salva-Serra F."/>
            <person name="Mendez V."/>
            <person name="Jaen-Luchoro D."/>
            <person name="Gonzales-Siles L."/>
            <person name="Karlsson R."/>
            <person name="Engstrom-Jakobsson H."/>
            <person name="Busquets A."/>
            <person name="Gomila M."/>
            <person name="Pineiro-Iglesias B."/>
            <person name="Bennasar-Figueras A."/>
            <person name="Seeger M."/>
            <person name="Moore E."/>
        </authorList>
    </citation>
    <scope>NUCLEOTIDE SEQUENCE [LARGE SCALE GENOMIC DNA]</scope>
    <source>
        <strain evidence="10 11">CCUG 70867</strain>
    </source>
</reference>
<evidence type="ECO:0000256" key="6">
    <source>
        <dbReference type="SAM" id="MobiDB-lite"/>
    </source>
</evidence>
<gene>
    <name evidence="10" type="ORF">DHL47_01925</name>
</gene>
<keyword evidence="5" id="KW-0572">Peptidoglycan-anchor</keyword>
<organism evidence="10 11">
    <name type="scientific">Streptococcus panodentis</name>
    <dbReference type="NCBI Taxonomy" id="1581472"/>
    <lineage>
        <taxon>Bacteria</taxon>
        <taxon>Bacillati</taxon>
        <taxon>Bacillota</taxon>
        <taxon>Bacilli</taxon>
        <taxon>Lactobacillales</taxon>
        <taxon>Streptococcaceae</taxon>
        <taxon>Streptococcus</taxon>
    </lineage>
</organism>
<keyword evidence="7" id="KW-1133">Transmembrane helix</keyword>
<dbReference type="InterPro" id="IPR022464">
    <property type="entry name" value="Strep_pil_isopept_link"/>
</dbReference>
<evidence type="ECO:0000313" key="11">
    <source>
        <dbReference type="Proteomes" id="UP001519349"/>
    </source>
</evidence>
<keyword evidence="3" id="KW-0964">Secreted</keyword>
<dbReference type="InterPro" id="IPR008966">
    <property type="entry name" value="Adhesion_dom_sf"/>
</dbReference>
<feature type="region of interest" description="Disordered" evidence="6">
    <location>
        <begin position="448"/>
        <end position="472"/>
    </location>
</feature>
<evidence type="ECO:0000259" key="9">
    <source>
        <dbReference type="PROSITE" id="PS50847"/>
    </source>
</evidence>
<keyword evidence="7" id="KW-0812">Transmembrane</keyword>
<dbReference type="InterPro" id="IPR019931">
    <property type="entry name" value="LPXTG_anchor"/>
</dbReference>
<dbReference type="Gene3D" id="2.60.40.3050">
    <property type="match status" value="1"/>
</dbReference>
<evidence type="ECO:0000256" key="2">
    <source>
        <dbReference type="ARBA" id="ARBA00022512"/>
    </source>
</evidence>
<dbReference type="InterPro" id="IPR011252">
    <property type="entry name" value="Fibrogen-bd_dom1"/>
</dbReference>
<dbReference type="Gene3D" id="2.60.40.740">
    <property type="match status" value="1"/>
</dbReference>
<dbReference type="Gene3D" id="2.60.40.1280">
    <property type="match status" value="1"/>
</dbReference>
<evidence type="ECO:0000256" key="4">
    <source>
        <dbReference type="ARBA" id="ARBA00022729"/>
    </source>
</evidence>
<dbReference type="NCBIfam" id="TIGR01167">
    <property type="entry name" value="LPXTG_anchor"/>
    <property type="match status" value="1"/>
</dbReference>
<keyword evidence="11" id="KW-1185">Reference proteome</keyword>
<name>A0ABS5AU54_9STRE</name>
<evidence type="ECO:0000256" key="1">
    <source>
        <dbReference type="ARBA" id="ARBA00004168"/>
    </source>
</evidence>
<dbReference type="NCBIfam" id="TIGR03786">
    <property type="entry name" value="strep_pil_rpt"/>
    <property type="match status" value="1"/>
</dbReference>
<keyword evidence="2" id="KW-0134">Cell wall</keyword>
<dbReference type="Pfam" id="PF00746">
    <property type="entry name" value="Gram_pos_anchor"/>
    <property type="match status" value="1"/>
</dbReference>
<dbReference type="Proteomes" id="UP001519349">
    <property type="component" value="Unassembled WGS sequence"/>
</dbReference>
<accession>A0ABS5AU54</accession>
<proteinExistence type="predicted"/>
<dbReference type="InterPro" id="IPR038174">
    <property type="entry name" value="Strep_pil_link_sf"/>
</dbReference>
<dbReference type="SUPFAM" id="SSF49401">
    <property type="entry name" value="Bacterial adhesins"/>
    <property type="match status" value="2"/>
</dbReference>
<protein>
    <submittedName>
        <fullName evidence="10">Collagen-binding protein</fullName>
    </submittedName>
</protein>
<dbReference type="InterPro" id="IPR041171">
    <property type="entry name" value="SDR_Ig"/>
</dbReference>
<sequence>MKEKNNIFIKILILLSAVIAGLGFTAQAQAAEITEYTQNTSITKNGNPLTSDTTVLTNEVLAVTTNFTFSDSQAINEGDTLSFTLPQQLTLITPLNFDVFDVVNHKGEVVGKAQANPATQTITVTFSDYFTQYTEHKEISLNFNVRVNNDAVHGTGPVSFRFGQTDFAFQFQKEDGAAGDYEMKYGYQDKSDPNIVKWRIILNARQDLLRDMVISDNFGDGLTLVPGTLRAVRYAPVDGGIRNEAHLLTLPVLDNFTNKAELSTNDKGEANGFTINFGTNYNWPMYIEYSTRVPEGTDVGSVVNNKLTWTASNFPGERSITRSVRLEDGSGKGSAEQSKDVQIQAKKVLIGKDLEQGQFSFGLYDANGNLLQTASNEADGSVQFKALNFDAAGTYSYSIKEIPGNSPDYIYDDKEAKLTVTVTDVNGEYLGSVSYDVDATFTNTYRGFDPGNNPADGSKANNTVSPTAQSKKVLPKTGEQNALWLTAAGLAVLAAVGSLVLLRKKKG</sequence>